<dbReference type="Gene3D" id="3.40.50.300">
    <property type="entry name" value="P-loop containing nucleotide triphosphate hydrolases"/>
    <property type="match status" value="1"/>
</dbReference>
<evidence type="ECO:0000313" key="4">
    <source>
        <dbReference type="Proteomes" id="UP000267841"/>
    </source>
</evidence>
<comment type="caution">
    <text evidence="3">The sequence shown here is derived from an EMBL/GenBank/DDBJ whole genome shotgun (WGS) entry which is preliminary data.</text>
</comment>
<dbReference type="CDD" id="cd01131">
    <property type="entry name" value="PilT"/>
    <property type="match status" value="1"/>
</dbReference>
<dbReference type="Pfam" id="PF00437">
    <property type="entry name" value="T2SSE"/>
    <property type="match status" value="1"/>
</dbReference>
<feature type="domain" description="Bacterial type II secretion system protein E" evidence="2">
    <location>
        <begin position="203"/>
        <end position="217"/>
    </location>
</feature>
<dbReference type="InterPro" id="IPR003593">
    <property type="entry name" value="AAA+_ATPase"/>
</dbReference>
<evidence type="ECO:0000259" key="2">
    <source>
        <dbReference type="PROSITE" id="PS00662"/>
    </source>
</evidence>
<dbReference type="SUPFAM" id="SSF52540">
    <property type="entry name" value="P-loop containing nucleoside triphosphate hydrolases"/>
    <property type="match status" value="1"/>
</dbReference>
<accession>A0A497XQN7</accession>
<protein>
    <submittedName>
        <fullName evidence="3">Twitching motility protein PilT</fullName>
    </submittedName>
</protein>
<dbReference type="AlphaFoldDB" id="A0A497XQN7"/>
<evidence type="ECO:0000313" key="3">
    <source>
        <dbReference type="EMBL" id="RLJ71297.1"/>
    </source>
</evidence>
<reference evidence="3 4" key="1">
    <citation type="submission" date="2018-10" db="EMBL/GenBank/DDBJ databases">
        <title>Genomic Encyclopedia of Archaeal and Bacterial Type Strains, Phase II (KMG-II): from individual species to whole genera.</title>
        <authorList>
            <person name="Goeker M."/>
        </authorList>
    </citation>
    <scope>NUCLEOTIDE SEQUENCE [LARGE SCALE GENOMIC DNA]</scope>
    <source>
        <strain evidence="3 4">DSM 16510</strain>
    </source>
</reference>
<comment type="similarity">
    <text evidence="1">Belongs to the GSP E family.</text>
</comment>
<dbReference type="Proteomes" id="UP000267841">
    <property type="component" value="Unassembled WGS sequence"/>
</dbReference>
<dbReference type="EMBL" id="RCCJ01000001">
    <property type="protein sequence ID" value="RLJ71297.1"/>
    <property type="molecule type" value="Genomic_DNA"/>
</dbReference>
<dbReference type="InterPro" id="IPR027417">
    <property type="entry name" value="P-loop_NTPase"/>
</dbReference>
<name>A0A497XQN7_9AQUI</name>
<dbReference type="NCBIfam" id="TIGR01420">
    <property type="entry name" value="pilT_fam"/>
    <property type="match status" value="1"/>
</dbReference>
<dbReference type="InterPro" id="IPR050921">
    <property type="entry name" value="T4SS_GSP_E_ATPase"/>
</dbReference>
<dbReference type="GO" id="GO:0005524">
    <property type="term" value="F:ATP binding"/>
    <property type="evidence" value="ECO:0007669"/>
    <property type="project" value="InterPro"/>
</dbReference>
<proteinExistence type="inferred from homology"/>
<dbReference type="InterPro" id="IPR006321">
    <property type="entry name" value="PilT/PilU"/>
</dbReference>
<dbReference type="PANTHER" id="PTHR30486">
    <property type="entry name" value="TWITCHING MOTILITY PROTEIN PILT"/>
    <property type="match status" value="1"/>
</dbReference>
<evidence type="ECO:0000256" key="1">
    <source>
        <dbReference type="ARBA" id="ARBA00006611"/>
    </source>
</evidence>
<gene>
    <name evidence="3" type="ORF">BCF55_1596</name>
</gene>
<sequence length="366" mass="41421">MEVETRTREIRLIDVIQRAVQQDASDIHITSGARPAIRVDGKITFLNEFPVMTPEVTQKLAYSVMSERHRKTLEERGQVDFSFGVKDLGRFRANVFYQRSSVAAVFRRLPYKIRTVNELGLSEKVLELCHRKMGLVLVTGPTGSGKSTTLAAMINYINENFPHHIITIEDPVEYIFHHKQSIVNQRELDQDVYSFADALRAALREDPDVILVGEMRDKETIEIALRAAETGHLVFGTLHTNTAISTITRVVDVFPAEQQEQIRVQLSLTLQGVISQRLLPRVGGGRVLAYELLIPNAGIRNLIRENKLQQIYSLMQSGQIESGMQTMNQSLYRLHKSGYISLDEALRASPDIKELERMLGITGKRV</sequence>
<dbReference type="SMART" id="SM00382">
    <property type="entry name" value="AAA"/>
    <property type="match status" value="1"/>
</dbReference>
<dbReference type="RefSeq" id="WP_121012475.1">
    <property type="nucleotide sequence ID" value="NZ_RCCJ01000001.1"/>
</dbReference>
<dbReference type="PANTHER" id="PTHR30486:SF16">
    <property type="entry name" value="TWITCHING MOTILITY PROTEIN PILT"/>
    <property type="match status" value="1"/>
</dbReference>
<dbReference type="Gene3D" id="3.30.450.90">
    <property type="match status" value="1"/>
</dbReference>
<dbReference type="InterPro" id="IPR001482">
    <property type="entry name" value="T2SS/T4SS_dom"/>
</dbReference>
<organism evidence="3 4">
    <name type="scientific">Hydrogenivirga caldilitoris</name>
    <dbReference type="NCBI Taxonomy" id="246264"/>
    <lineage>
        <taxon>Bacteria</taxon>
        <taxon>Pseudomonadati</taxon>
        <taxon>Aquificota</taxon>
        <taxon>Aquificia</taxon>
        <taxon>Aquificales</taxon>
        <taxon>Aquificaceae</taxon>
        <taxon>Hydrogenivirga</taxon>
    </lineage>
</organism>
<dbReference type="OrthoDB" id="9765501at2"/>
<dbReference type="GO" id="GO:0016887">
    <property type="term" value="F:ATP hydrolysis activity"/>
    <property type="evidence" value="ECO:0007669"/>
    <property type="project" value="InterPro"/>
</dbReference>
<keyword evidence="4" id="KW-1185">Reference proteome</keyword>
<dbReference type="PROSITE" id="PS00662">
    <property type="entry name" value="T2SP_E"/>
    <property type="match status" value="1"/>
</dbReference>